<evidence type="ECO:0000313" key="1">
    <source>
        <dbReference type="EMBL" id="KAI6084516.1"/>
    </source>
</evidence>
<dbReference type="EMBL" id="MU394336">
    <property type="protein sequence ID" value="KAI6084516.1"/>
    <property type="molecule type" value="Genomic_DNA"/>
</dbReference>
<reference evidence="1 2" key="1">
    <citation type="journal article" date="2022" name="New Phytol.">
        <title>Ecological generalism drives hyperdiversity of secondary metabolite gene clusters in xylarialean endophytes.</title>
        <authorList>
            <person name="Franco M.E.E."/>
            <person name="Wisecaver J.H."/>
            <person name="Arnold A.E."/>
            <person name="Ju Y.M."/>
            <person name="Slot J.C."/>
            <person name="Ahrendt S."/>
            <person name="Moore L.P."/>
            <person name="Eastman K.E."/>
            <person name="Scott K."/>
            <person name="Konkel Z."/>
            <person name="Mondo S.J."/>
            <person name="Kuo A."/>
            <person name="Hayes R.D."/>
            <person name="Haridas S."/>
            <person name="Andreopoulos B."/>
            <person name="Riley R."/>
            <person name="LaButti K."/>
            <person name="Pangilinan J."/>
            <person name="Lipzen A."/>
            <person name="Amirebrahimi M."/>
            <person name="Yan J."/>
            <person name="Adam C."/>
            <person name="Keymanesh K."/>
            <person name="Ng V."/>
            <person name="Louie K."/>
            <person name="Northen T."/>
            <person name="Drula E."/>
            <person name="Henrissat B."/>
            <person name="Hsieh H.M."/>
            <person name="Youens-Clark K."/>
            <person name="Lutzoni F."/>
            <person name="Miadlikowska J."/>
            <person name="Eastwood D.C."/>
            <person name="Hamelin R.C."/>
            <person name="Grigoriev I.V."/>
            <person name="U'Ren J.M."/>
        </authorList>
    </citation>
    <scope>NUCLEOTIDE SEQUENCE [LARGE SCALE GENOMIC DNA]</scope>
    <source>
        <strain evidence="1 2">ER1909</strain>
    </source>
</reference>
<proteinExistence type="predicted"/>
<organism evidence="1 2">
    <name type="scientific">Hypoxylon rubiginosum</name>
    <dbReference type="NCBI Taxonomy" id="110542"/>
    <lineage>
        <taxon>Eukaryota</taxon>
        <taxon>Fungi</taxon>
        <taxon>Dikarya</taxon>
        <taxon>Ascomycota</taxon>
        <taxon>Pezizomycotina</taxon>
        <taxon>Sordariomycetes</taxon>
        <taxon>Xylariomycetidae</taxon>
        <taxon>Xylariales</taxon>
        <taxon>Hypoxylaceae</taxon>
        <taxon>Hypoxylon</taxon>
    </lineage>
</organism>
<protein>
    <submittedName>
        <fullName evidence="1">Acyl-CoA N-acyltransferase</fullName>
    </submittedName>
</protein>
<dbReference type="Proteomes" id="UP001497680">
    <property type="component" value="Unassembled WGS sequence"/>
</dbReference>
<sequence length="191" mass="21272">MSQMPFTISEAAVSDAQDIARHVLDEIIRWFGVLLEYNIKNEVGGHLKACSPDGTPIGFCGWTVDVNNGQADEELELKEESCIPETADMDAWMSVDAKIESQRKQILEGHGNTYCDVYVVVNPIYQGNEIGSSMMQKMCQQMDRHGQCAYVQAGPEGDCTYTEFGFKTVGHVETPYGNVVTMFRLSKLQQS</sequence>
<keyword evidence="2" id="KW-1185">Reference proteome</keyword>
<gene>
    <name evidence="1" type="ORF">F4821DRAFT_280028</name>
</gene>
<comment type="caution">
    <text evidence="1">The sequence shown here is derived from an EMBL/GenBank/DDBJ whole genome shotgun (WGS) entry which is preliminary data.</text>
</comment>
<accession>A0ACC0CW26</accession>
<name>A0ACC0CW26_9PEZI</name>
<evidence type="ECO:0000313" key="2">
    <source>
        <dbReference type="Proteomes" id="UP001497680"/>
    </source>
</evidence>